<evidence type="ECO:0000256" key="2">
    <source>
        <dbReference type="ARBA" id="ARBA00022737"/>
    </source>
</evidence>
<dbReference type="InterPro" id="IPR006652">
    <property type="entry name" value="Kelch_1"/>
</dbReference>
<dbReference type="PANTHER" id="PTHR46093:SF18">
    <property type="entry name" value="FIBRONECTIN TYPE-III DOMAIN-CONTAINING PROTEIN"/>
    <property type="match status" value="1"/>
</dbReference>
<dbReference type="VEuPathDB" id="AmoebaDB:NAEGRDRAFT_78569"/>
<feature type="compositionally biased region" description="Low complexity" evidence="3">
    <location>
        <begin position="12"/>
        <end position="21"/>
    </location>
</feature>
<dbReference type="RefSeq" id="XP_002680692.1">
    <property type="nucleotide sequence ID" value="XM_002680646.1"/>
</dbReference>
<dbReference type="SMART" id="SM00612">
    <property type="entry name" value="Kelch"/>
    <property type="match status" value="1"/>
</dbReference>
<feature type="compositionally biased region" description="Polar residues" evidence="3">
    <location>
        <begin position="29"/>
        <end position="53"/>
    </location>
</feature>
<feature type="compositionally biased region" description="Basic residues" evidence="3">
    <location>
        <begin position="1"/>
        <end position="11"/>
    </location>
</feature>
<protein>
    <submittedName>
        <fullName evidence="4">Kelch repeat domain-containing protein</fullName>
    </submittedName>
</protein>
<evidence type="ECO:0000313" key="5">
    <source>
        <dbReference type="Proteomes" id="UP000006671"/>
    </source>
</evidence>
<dbReference type="Pfam" id="PF24681">
    <property type="entry name" value="Kelch_KLHDC2_KLHL20_DRC7"/>
    <property type="match status" value="1"/>
</dbReference>
<dbReference type="STRING" id="5762.D2V5H1"/>
<feature type="non-terminal residue" evidence="4">
    <location>
        <position position="243"/>
    </location>
</feature>
<evidence type="ECO:0000313" key="4">
    <source>
        <dbReference type="EMBL" id="EFC47948.1"/>
    </source>
</evidence>
<gene>
    <name evidence="4" type="ORF">NAEGRDRAFT_78569</name>
</gene>
<dbReference type="Proteomes" id="UP000006671">
    <property type="component" value="Unassembled WGS sequence"/>
</dbReference>
<keyword evidence="5" id="KW-1185">Reference proteome</keyword>
<organism evidence="5">
    <name type="scientific">Naegleria gruberi</name>
    <name type="common">Amoeba</name>
    <dbReference type="NCBI Taxonomy" id="5762"/>
    <lineage>
        <taxon>Eukaryota</taxon>
        <taxon>Discoba</taxon>
        <taxon>Heterolobosea</taxon>
        <taxon>Tetramitia</taxon>
        <taxon>Eutetramitia</taxon>
        <taxon>Vahlkampfiidae</taxon>
        <taxon>Naegleria</taxon>
    </lineage>
</organism>
<keyword evidence="2" id="KW-0677">Repeat</keyword>
<dbReference type="PANTHER" id="PTHR46093">
    <property type="entry name" value="ACYL-COA-BINDING DOMAIN-CONTAINING PROTEIN 5"/>
    <property type="match status" value="1"/>
</dbReference>
<dbReference type="GeneID" id="8861515"/>
<feature type="region of interest" description="Disordered" evidence="3">
    <location>
        <begin position="1"/>
        <end position="140"/>
    </location>
</feature>
<reference evidence="4 5" key="1">
    <citation type="journal article" date="2010" name="Cell">
        <title>The genome of Naegleria gruberi illuminates early eukaryotic versatility.</title>
        <authorList>
            <person name="Fritz-Laylin L.K."/>
            <person name="Prochnik S.E."/>
            <person name="Ginger M.L."/>
            <person name="Dacks J.B."/>
            <person name="Carpenter M.L."/>
            <person name="Field M.C."/>
            <person name="Kuo A."/>
            <person name="Paredez A."/>
            <person name="Chapman J."/>
            <person name="Pham J."/>
            <person name="Shu S."/>
            <person name="Neupane R."/>
            <person name="Cipriano M."/>
            <person name="Mancuso J."/>
            <person name="Tu H."/>
            <person name="Salamov A."/>
            <person name="Lindquist E."/>
            <person name="Shapiro H."/>
            <person name="Lucas S."/>
            <person name="Grigoriev I.V."/>
            <person name="Cande W.Z."/>
            <person name="Fulton C."/>
            <person name="Rokhsar D.S."/>
            <person name="Dawson S.C."/>
        </authorList>
    </citation>
    <scope>NUCLEOTIDE SEQUENCE [LARGE SCALE GENOMIC DNA]</scope>
    <source>
        <strain evidence="4 5">NEG-M</strain>
    </source>
</reference>
<dbReference type="KEGG" id="ngr:NAEGRDRAFT_78569"/>
<accession>D2V5H1</accession>
<keyword evidence="1" id="KW-0880">Kelch repeat</keyword>
<sequence length="243" mass="27265">MAPKHKPKNNNKPKNTPSNNTKRQDHSDPSQTGVNKTSNNNAMSEPNVQGRSFNSNNQANSNNGNNNIRRNTSTSSITSTDSNSSNDGSNSPLPRRNNTNSLKKNNLSNNNNISPTSPSTHQIKRKQHVPPPLNTNLTPKPSERIELVWNCLKSPLKPPVRGFHSCTLVGDKLYIIGGDNRVEHFKDVCIYDLKTNYWIKLSENSNLPMPRTGHSAVLYQDKLYLFGGKNENYYTSDLFIYDL</sequence>
<evidence type="ECO:0000256" key="3">
    <source>
        <dbReference type="SAM" id="MobiDB-lite"/>
    </source>
</evidence>
<name>D2V5H1_NAEGR</name>
<dbReference type="InterPro" id="IPR015915">
    <property type="entry name" value="Kelch-typ_b-propeller"/>
</dbReference>
<dbReference type="eggNOG" id="KOG0379">
    <property type="taxonomic scope" value="Eukaryota"/>
</dbReference>
<dbReference type="InParanoid" id="D2V5H1"/>
<proteinExistence type="predicted"/>
<dbReference type="EMBL" id="GG738852">
    <property type="protein sequence ID" value="EFC47948.1"/>
    <property type="molecule type" value="Genomic_DNA"/>
</dbReference>
<evidence type="ECO:0000256" key="1">
    <source>
        <dbReference type="ARBA" id="ARBA00022441"/>
    </source>
</evidence>
<feature type="compositionally biased region" description="Low complexity" evidence="3">
    <location>
        <begin position="54"/>
        <end position="119"/>
    </location>
</feature>
<dbReference type="OrthoDB" id="432528at2759"/>
<dbReference type="SUPFAM" id="SSF117281">
    <property type="entry name" value="Kelch motif"/>
    <property type="match status" value="1"/>
</dbReference>
<dbReference type="Gene3D" id="2.120.10.80">
    <property type="entry name" value="Kelch-type beta propeller"/>
    <property type="match status" value="1"/>
</dbReference>
<dbReference type="AlphaFoldDB" id="D2V5H1"/>